<name>A0A060I4K0_RHIET</name>
<reference evidence="2 3" key="1">
    <citation type="submission" date="2013-12" db="EMBL/GenBank/DDBJ databases">
        <title>Complete genome sequence of Rhizobium etli bv. mimosae IE4771.</title>
        <authorList>
            <person name="Bustos P."/>
            <person name="Santamaria R.I."/>
            <person name="Lozano L."/>
            <person name="Ormeno-Orrillo E."/>
            <person name="Rogel M.A."/>
            <person name="Romero D."/>
            <person name="Cevallos M.A."/>
            <person name="Martinez-Romero E."/>
            <person name="Gonzalez V."/>
        </authorList>
    </citation>
    <scope>NUCLEOTIDE SEQUENCE [LARGE SCALE GENOMIC DNA]</scope>
    <source>
        <strain evidence="2 3">IE4771</strain>
    </source>
</reference>
<dbReference type="GO" id="GO:0005975">
    <property type="term" value="P:carbohydrate metabolic process"/>
    <property type="evidence" value="ECO:0007669"/>
    <property type="project" value="InterPro"/>
</dbReference>
<dbReference type="EC" id="5.4.99.16" evidence="2"/>
<evidence type="ECO:0000259" key="1">
    <source>
        <dbReference type="SMART" id="SM00642"/>
    </source>
</evidence>
<dbReference type="InterPro" id="IPR013780">
    <property type="entry name" value="Glyco_hydro_b"/>
</dbReference>
<dbReference type="RefSeq" id="WP_038690798.1">
    <property type="nucleotide sequence ID" value="NZ_CP006986.1"/>
</dbReference>
<dbReference type="HOGENOM" id="CLU_006462_2_1_5"/>
<dbReference type="Gene3D" id="2.60.40.1180">
    <property type="entry name" value="Golgi alpha-mannosidase II"/>
    <property type="match status" value="1"/>
</dbReference>
<accession>A0A060I4K0</accession>
<dbReference type="InterPro" id="IPR017853">
    <property type="entry name" value="GH"/>
</dbReference>
<proteinExistence type="predicted"/>
<sequence length="548" mass="61483">MEPNRSSSWYKEAVIYSIDVEKFADGNGDGIGDFIGLAEKLTYLSELGITCIWLLPFYRSPDRDNGYDVSDFYSINPKVGTLEDFLAFLHSAGEHGIRVIIDLVVNHTSDQHPWFQAARHDDETRYRDYYVWSADPPPVASGAKSIFPGEVNSLWTYDEVARAYYFHNFYDFQPELNIANPQVREEILRIVDYWIAFGVSGFRLDAAPLIIADKGFEHANPRDPHGVLRQIGSYLHSRRPGGVLLGEVNLRPEASDAFFGEGDQLHLLLNFMLACYLFAGFAREDAASINQGLSLLPEPPAGCGWVNFLRNLDELDFSQVPADLKKNVFDAFAPKEEMQAFGRGIRRRVAPMLGGNQQRIELAFSIIFSLSGPPLIVYGDAIGIGEDLSQPGRSTVRVPMQWSGERNAGFSNASSGKLCQPLVVEGPFSYRKVNVADQCEDPNSLLNRVKRFIFLRRNQPLFTKGRLVRLSAGDPAVLVHGFEAAGALLLLVHNLADRHIRTEINFGGMRPKRFRDLIGNMEYEGVAHPRLELEPYAYHWFISEGNGS</sequence>
<dbReference type="EMBL" id="CP006986">
    <property type="protein sequence ID" value="AIC28634.1"/>
    <property type="molecule type" value="Genomic_DNA"/>
</dbReference>
<dbReference type="CDD" id="cd11334">
    <property type="entry name" value="AmyAc_TreS"/>
    <property type="match status" value="1"/>
</dbReference>
<dbReference type="AlphaFoldDB" id="A0A060I4K0"/>
<keyword evidence="2" id="KW-0413">Isomerase</keyword>
<organism evidence="2 3">
    <name type="scientific">Rhizobium etli bv. mimosae str. IE4771</name>
    <dbReference type="NCBI Taxonomy" id="1432050"/>
    <lineage>
        <taxon>Bacteria</taxon>
        <taxon>Pseudomonadati</taxon>
        <taxon>Pseudomonadota</taxon>
        <taxon>Alphaproteobacteria</taxon>
        <taxon>Hyphomicrobiales</taxon>
        <taxon>Rhizobiaceae</taxon>
        <taxon>Rhizobium/Agrobacterium group</taxon>
        <taxon>Rhizobium</taxon>
    </lineage>
</organism>
<evidence type="ECO:0000313" key="2">
    <source>
        <dbReference type="EMBL" id="AIC28634.1"/>
    </source>
</evidence>
<dbReference type="Gene3D" id="3.90.400.10">
    <property type="entry name" value="Oligo-1,6-glucosidase, Domain 2"/>
    <property type="match status" value="1"/>
</dbReference>
<dbReference type="KEGG" id="rei:IE4771_CH03554"/>
<evidence type="ECO:0000313" key="3">
    <source>
        <dbReference type="Proteomes" id="UP000027180"/>
    </source>
</evidence>
<gene>
    <name evidence="2" type="primary">treS-2</name>
    <name evidence="2" type="ORF">IE4771_CH03554</name>
</gene>
<dbReference type="InterPro" id="IPR006047">
    <property type="entry name" value="GH13_cat_dom"/>
</dbReference>
<dbReference type="GO" id="GO:0047471">
    <property type="term" value="F:maltose alpha-D-glucosyltransferase activity"/>
    <property type="evidence" value="ECO:0007669"/>
    <property type="project" value="UniProtKB-EC"/>
</dbReference>
<dbReference type="Gene3D" id="3.20.20.80">
    <property type="entry name" value="Glycosidases"/>
    <property type="match status" value="1"/>
</dbReference>
<dbReference type="OrthoDB" id="9805159at2"/>
<dbReference type="Pfam" id="PF00128">
    <property type="entry name" value="Alpha-amylase"/>
    <property type="match status" value="2"/>
</dbReference>
<dbReference type="InterPro" id="IPR045857">
    <property type="entry name" value="O16G_dom_2"/>
</dbReference>
<protein>
    <submittedName>
        <fullName evidence="2">Trehalose synthase 2</fullName>
        <ecNumber evidence="2">5.4.99.16</ecNumber>
    </submittedName>
</protein>
<dbReference type="PANTHER" id="PTHR10357">
    <property type="entry name" value="ALPHA-AMYLASE FAMILY MEMBER"/>
    <property type="match status" value="1"/>
</dbReference>
<feature type="domain" description="Glycosyl hydrolase family 13 catalytic" evidence="1">
    <location>
        <begin position="17"/>
        <end position="417"/>
    </location>
</feature>
<dbReference type="SMART" id="SM00642">
    <property type="entry name" value="Aamy"/>
    <property type="match status" value="1"/>
</dbReference>
<dbReference type="SUPFAM" id="SSF51445">
    <property type="entry name" value="(Trans)glycosidases"/>
    <property type="match status" value="1"/>
</dbReference>
<dbReference type="PANTHER" id="PTHR10357:SF219">
    <property type="entry name" value="MALTOSE ALPHA-D-GLUCOSYLTRANSFERASE"/>
    <property type="match status" value="1"/>
</dbReference>
<dbReference type="Proteomes" id="UP000027180">
    <property type="component" value="Chromosome"/>
</dbReference>